<accession>E9T096</accession>
<organism evidence="1 2">
    <name type="scientific">Prescottella equi ATCC 33707</name>
    <dbReference type="NCBI Taxonomy" id="525370"/>
    <lineage>
        <taxon>Bacteria</taxon>
        <taxon>Bacillati</taxon>
        <taxon>Actinomycetota</taxon>
        <taxon>Actinomycetes</taxon>
        <taxon>Mycobacteriales</taxon>
        <taxon>Nocardiaceae</taxon>
        <taxon>Prescottella</taxon>
    </lineage>
</organism>
<dbReference type="OrthoDB" id="4338729at2"/>
<keyword evidence="2" id="KW-1185">Reference proteome</keyword>
<dbReference type="EMBL" id="ADNW02000008">
    <property type="protein sequence ID" value="EGD24679.1"/>
    <property type="molecule type" value="Genomic_DNA"/>
</dbReference>
<reference evidence="1" key="1">
    <citation type="submission" date="2011-01" db="EMBL/GenBank/DDBJ databases">
        <authorList>
            <person name="Muzny D."/>
            <person name="Qin X."/>
            <person name="Buhay C."/>
            <person name="Dugan-Rocha S."/>
            <person name="Ding Y."/>
            <person name="Chen G."/>
            <person name="Hawes A."/>
            <person name="Holder M."/>
            <person name="Jhangiani S."/>
            <person name="Johnson A."/>
            <person name="Khan Z."/>
            <person name="Li Z."/>
            <person name="Liu W."/>
            <person name="Liu X."/>
            <person name="Perez L."/>
            <person name="Shen H."/>
            <person name="Wang Q."/>
            <person name="Watt J."/>
            <person name="Xi L."/>
            <person name="Xin Y."/>
            <person name="Zhou J."/>
            <person name="Deng J."/>
            <person name="Jiang H."/>
            <person name="Liu Y."/>
            <person name="Qu J."/>
            <person name="Song X.-Z."/>
            <person name="Zhang L."/>
            <person name="Villasana D."/>
            <person name="Johnson A."/>
            <person name="Liu J."/>
            <person name="Liyanage D."/>
            <person name="Lorensuhewa L."/>
            <person name="Robinson T."/>
            <person name="Song A."/>
            <person name="Song B.-B."/>
            <person name="Dinh H."/>
            <person name="Thornton R."/>
            <person name="Coyle M."/>
            <person name="Francisco L."/>
            <person name="Jackson L."/>
            <person name="Javaid M."/>
            <person name="Korchina V."/>
            <person name="Kovar C."/>
            <person name="Mata R."/>
            <person name="Mathew T."/>
            <person name="Ngo R."/>
            <person name="Nguyen L."/>
            <person name="Nguyen N."/>
            <person name="Okwuonu G."/>
            <person name="Ongeri F."/>
            <person name="Pham C."/>
            <person name="Simmons D."/>
            <person name="Wilczek-Boney K."/>
            <person name="Hale W."/>
            <person name="Jakkamsetti A."/>
            <person name="Pham P."/>
            <person name="Ruth R."/>
            <person name="San Lucas F."/>
            <person name="Warren J."/>
            <person name="Zhang J."/>
            <person name="Zhao Z."/>
            <person name="Zhou C."/>
            <person name="Zhu D."/>
            <person name="Lee S."/>
            <person name="Bess C."/>
            <person name="Blankenburg K."/>
            <person name="Forbes L."/>
            <person name="Fu Q."/>
            <person name="Gubbala S."/>
            <person name="Hirani K."/>
            <person name="Jayaseelan J.C."/>
            <person name="Lara F."/>
            <person name="Munidasa M."/>
            <person name="Palculict T."/>
            <person name="Patil S."/>
            <person name="Pu L.-L."/>
            <person name="Saada N."/>
            <person name="Tang L."/>
            <person name="Weissenberger G."/>
            <person name="Zhu Y."/>
            <person name="Hemphill L."/>
            <person name="Shang Y."/>
            <person name="Youmans B."/>
            <person name="Ayvaz T."/>
            <person name="Ross M."/>
            <person name="Santibanez J."/>
            <person name="Aqrawi P."/>
            <person name="Gross S."/>
            <person name="Joshi V."/>
            <person name="Fowler G."/>
            <person name="Nazareth L."/>
            <person name="Reid J."/>
            <person name="Worley K."/>
            <person name="Petrosino J."/>
            <person name="Highlander S."/>
            <person name="Gibbs R."/>
        </authorList>
    </citation>
    <scope>NUCLEOTIDE SEQUENCE [LARGE SCALE GENOMIC DNA]</scope>
    <source>
        <strain evidence="1">ATCC 33707</strain>
    </source>
</reference>
<evidence type="ECO:0000313" key="2">
    <source>
        <dbReference type="Proteomes" id="UP000004245"/>
    </source>
</evidence>
<dbReference type="AlphaFoldDB" id="E9T096"/>
<dbReference type="RefSeq" id="WP_005513051.1">
    <property type="nucleotide sequence ID" value="NZ_CM001149.1"/>
</dbReference>
<sequence length="111" mass="12247">MTDLKGYCPMGCGQTLIAIAHEGGRIECSNIDCPRPDAVDRILANPSPDHVVTLTTDDFAILHPLRERLDGELERCSVHQRLTAMDRAPMPPGTYRVTDTDGPWTWTEVSG</sequence>
<gene>
    <name evidence="1" type="ORF">HMPREF0724_11797</name>
</gene>
<name>E9T096_RHOHA</name>
<comment type="caution">
    <text evidence="1">The sequence shown here is derived from an EMBL/GenBank/DDBJ whole genome shotgun (WGS) entry which is preliminary data.</text>
</comment>
<protein>
    <submittedName>
        <fullName evidence="1">Uncharacterized protein</fullName>
    </submittedName>
</protein>
<dbReference type="Pfam" id="PF19563">
    <property type="entry name" value="DUF6085"/>
    <property type="match status" value="1"/>
</dbReference>
<evidence type="ECO:0000313" key="1">
    <source>
        <dbReference type="EMBL" id="EGD24679.1"/>
    </source>
</evidence>
<dbReference type="HOGENOM" id="CLU_2156371_0_0_11"/>
<proteinExistence type="predicted"/>
<dbReference type="InterPro" id="IPR045731">
    <property type="entry name" value="DUF6085"/>
</dbReference>
<dbReference type="Proteomes" id="UP000004245">
    <property type="component" value="Unassembled WGS sequence"/>
</dbReference>